<name>A0ABS3JF59_9BACT</name>
<dbReference type="EMBL" id="JAFMYW010000002">
    <property type="protein sequence ID" value="MBO0948627.1"/>
    <property type="molecule type" value="Genomic_DNA"/>
</dbReference>
<evidence type="ECO:0000313" key="1">
    <source>
        <dbReference type="EMBL" id="MBO0948627.1"/>
    </source>
</evidence>
<comment type="caution">
    <text evidence="1">The sequence shown here is derived from an EMBL/GenBank/DDBJ whole genome shotgun (WGS) entry which is preliminary data.</text>
</comment>
<organism evidence="1 2">
    <name type="scientific">Fibrella forsythiae</name>
    <dbReference type="NCBI Taxonomy" id="2817061"/>
    <lineage>
        <taxon>Bacteria</taxon>
        <taxon>Pseudomonadati</taxon>
        <taxon>Bacteroidota</taxon>
        <taxon>Cytophagia</taxon>
        <taxon>Cytophagales</taxon>
        <taxon>Spirosomataceae</taxon>
        <taxon>Fibrella</taxon>
    </lineage>
</organism>
<keyword evidence="2" id="KW-1185">Reference proteome</keyword>
<proteinExistence type="predicted"/>
<sequence length="177" mass="19380">MTPCYGYVQDAQTGETLIGATIKMGFRPTGTSTNRYGFFSLSAPAADFLLVSCVGYQSKRLHRRASSAGPITVRLVPNVAELDAVTVKQSTGKDTYDDATMERFVVPLDIVKKAPALLGSKPRLTQLFRGASELSSLDLLCLACNTYILSIRNELVSSLRPTGIYPVMRRDREGRCH</sequence>
<dbReference type="Pfam" id="PF13715">
    <property type="entry name" value="CarbopepD_reg_2"/>
    <property type="match status" value="1"/>
</dbReference>
<accession>A0ABS3JF59</accession>
<dbReference type="Proteomes" id="UP000664628">
    <property type="component" value="Unassembled WGS sequence"/>
</dbReference>
<evidence type="ECO:0000313" key="2">
    <source>
        <dbReference type="Proteomes" id="UP000664628"/>
    </source>
</evidence>
<dbReference type="RefSeq" id="WP_207328585.1">
    <property type="nucleotide sequence ID" value="NZ_JAFMYW010000002.1"/>
</dbReference>
<dbReference type="SUPFAM" id="SSF49464">
    <property type="entry name" value="Carboxypeptidase regulatory domain-like"/>
    <property type="match status" value="1"/>
</dbReference>
<gene>
    <name evidence="1" type="ORF">J2I46_08555</name>
</gene>
<reference evidence="1 2" key="1">
    <citation type="submission" date="2021-03" db="EMBL/GenBank/DDBJ databases">
        <title>Fibrella sp. HMF5405 genome sequencing and assembly.</title>
        <authorList>
            <person name="Kang H."/>
            <person name="Kim H."/>
            <person name="Bae S."/>
            <person name="Joh K."/>
        </authorList>
    </citation>
    <scope>NUCLEOTIDE SEQUENCE [LARGE SCALE GENOMIC DNA]</scope>
    <source>
        <strain evidence="1 2">HMF5405</strain>
    </source>
</reference>
<dbReference type="InterPro" id="IPR008969">
    <property type="entry name" value="CarboxyPept-like_regulatory"/>
</dbReference>
<protein>
    <submittedName>
        <fullName evidence="1">Carboxypeptidase-like regulatory domain-containing protein</fullName>
    </submittedName>
</protein>